<feature type="region of interest" description="Disordered" evidence="13">
    <location>
        <begin position="38"/>
        <end position="58"/>
    </location>
</feature>
<keyword evidence="8 12" id="KW-0732">Signal</keyword>
<evidence type="ECO:0000256" key="11">
    <source>
        <dbReference type="ARBA" id="ARBA00023240"/>
    </source>
</evidence>
<evidence type="ECO:0000256" key="4">
    <source>
        <dbReference type="ARBA" id="ARBA00022442"/>
    </source>
</evidence>
<keyword evidence="4" id="KW-1201">Platelet aggregation inhibiting toxin</keyword>
<dbReference type="InterPro" id="IPR029052">
    <property type="entry name" value="Metallo-depent_PP-like"/>
</dbReference>
<keyword evidence="10 12" id="KW-0378">Hydrolase</keyword>
<dbReference type="FunFam" id="3.60.21.10:FF:000020">
    <property type="entry name" value="NT5E isoform 4"/>
    <property type="match status" value="1"/>
</dbReference>
<dbReference type="PROSITE" id="PS00786">
    <property type="entry name" value="5_NUCLEOTIDASE_2"/>
    <property type="match status" value="1"/>
</dbReference>
<proteinExistence type="evidence at transcript level"/>
<keyword evidence="11" id="KW-1199">Hemostasis impairing toxin</keyword>
<feature type="chain" id="PRO_5007229932" evidence="12">
    <location>
        <begin position="23"/>
        <end position="644"/>
    </location>
</feature>
<dbReference type="PANTHER" id="PTHR11575">
    <property type="entry name" value="5'-NUCLEOTIDASE-RELATED"/>
    <property type="match status" value="1"/>
</dbReference>
<dbReference type="CDD" id="cd07409">
    <property type="entry name" value="MPP_CD73_N"/>
    <property type="match status" value="1"/>
</dbReference>
<sequence>MFRQQDIAVLAALLLFVRPGMPQDPIREATKHITVQSLEESGGGSGPDGVSSKAAPSHNSEDAVFNMTILHTNDIHSRILESTKRGMQCTDKERNESKCFGGVARIIQEVRKLKNETQNPLFLNAGDFFQGTLWYSILKYNIVSAVMANMSYDAVCLGNHEFDDGPPGLVPFLEKMVEANVTVLGTNLDTSKEPWFTDNNITLPKSIVYNISGTQIAVLGVVTTETITIAKPGGVEILSEVDSINAEIERLKNESGINIFFLISHVGFDVDQVIAQKCPDLDLIVGGHTNTFLYTGTPPVGDKAEGPYPYLQNRSEGVPCLIVQDYHFGKYLGFLKLEINRTTGVITKYSGNPILLNQSYEEDNDTLEALKPYKEIVDNAVKEVVGSTKVLLEADGKQCRHKECNAVNLMADAFFDYYANRQSPVANAWSIVNAAVLNGGIARDSIQQKTNVTLGDVLGLMPYDSDLVIMNMTGRDLTDMFEFGVTNFTWLPDLNGRFLQVSGIRVIYNFSLPNGCRIVSLKILCANCSVPVYSDVVDNDTYSIVTTTFIANGGDGFKFQETVKWKTEGVSAMDTLVAYIKKMSPLKTPEEGRVVTLNLPQKPVITTTASPVTVPVSPTESSVSSANLAMSRMEWRSMRRNYVW</sequence>
<comment type="similarity">
    <text evidence="3 12">Belongs to the 5'-nucleotidase family.</text>
</comment>
<dbReference type="GO" id="GO:0046872">
    <property type="term" value="F:metal ion binding"/>
    <property type="evidence" value="ECO:0007669"/>
    <property type="project" value="UniProtKB-KW"/>
</dbReference>
<dbReference type="FunFam" id="3.90.780.10:FF:000004">
    <property type="entry name" value="UDP-sugar hydrolase, putative"/>
    <property type="match status" value="1"/>
</dbReference>
<keyword evidence="6" id="KW-0800">Toxin</keyword>
<dbReference type="InterPro" id="IPR036907">
    <property type="entry name" value="5'-Nucleotdase_C_sf"/>
</dbReference>
<dbReference type="InterPro" id="IPR008334">
    <property type="entry name" value="5'-Nucleotdase_C"/>
</dbReference>
<dbReference type="InterPro" id="IPR006179">
    <property type="entry name" value="5_nucleotidase/apyrase"/>
</dbReference>
<keyword evidence="9 12" id="KW-0547">Nucleotide-binding</keyword>
<evidence type="ECO:0000256" key="5">
    <source>
        <dbReference type="ARBA" id="ARBA00022525"/>
    </source>
</evidence>
<dbReference type="GO" id="GO:0006196">
    <property type="term" value="P:AMP catabolic process"/>
    <property type="evidence" value="ECO:0007669"/>
    <property type="project" value="TreeGrafter"/>
</dbReference>
<dbReference type="GO" id="GO:0005576">
    <property type="term" value="C:extracellular region"/>
    <property type="evidence" value="ECO:0007669"/>
    <property type="project" value="UniProtKB-SubCell"/>
</dbReference>
<evidence type="ECO:0000256" key="12">
    <source>
        <dbReference type="RuleBase" id="RU362119"/>
    </source>
</evidence>
<dbReference type="SUPFAM" id="SSF55816">
    <property type="entry name" value="5'-nucleotidase (syn. UDP-sugar hydrolase), C-terminal domain"/>
    <property type="match status" value="1"/>
</dbReference>
<dbReference type="PRINTS" id="PR01607">
    <property type="entry name" value="APYRASEFAMLY"/>
</dbReference>
<evidence type="ECO:0000256" key="9">
    <source>
        <dbReference type="ARBA" id="ARBA00022741"/>
    </source>
</evidence>
<dbReference type="PANTHER" id="PTHR11575:SF24">
    <property type="entry name" value="5'-NUCLEOTIDASE"/>
    <property type="match status" value="1"/>
</dbReference>
<dbReference type="Pfam" id="PF02872">
    <property type="entry name" value="5_nucleotid_C"/>
    <property type="match status" value="1"/>
</dbReference>
<accession>A0A131XKS8</accession>
<organism evidence="16">
    <name type="scientific">Hyalomma excavatum</name>
    <dbReference type="NCBI Taxonomy" id="257692"/>
    <lineage>
        <taxon>Eukaryota</taxon>
        <taxon>Metazoa</taxon>
        <taxon>Ecdysozoa</taxon>
        <taxon>Arthropoda</taxon>
        <taxon>Chelicerata</taxon>
        <taxon>Arachnida</taxon>
        <taxon>Acari</taxon>
        <taxon>Parasitiformes</taxon>
        <taxon>Ixodida</taxon>
        <taxon>Ixodoidea</taxon>
        <taxon>Ixodidae</taxon>
        <taxon>Hyalomminae</taxon>
        <taxon>Hyalomma</taxon>
    </lineage>
</organism>
<evidence type="ECO:0000256" key="3">
    <source>
        <dbReference type="ARBA" id="ARBA00006654"/>
    </source>
</evidence>
<evidence type="ECO:0000256" key="10">
    <source>
        <dbReference type="ARBA" id="ARBA00022801"/>
    </source>
</evidence>
<feature type="signal peptide" evidence="12">
    <location>
        <begin position="1"/>
        <end position="22"/>
    </location>
</feature>
<evidence type="ECO:0000256" key="2">
    <source>
        <dbReference type="ARBA" id="ARBA00004613"/>
    </source>
</evidence>
<evidence type="ECO:0000313" key="16">
    <source>
        <dbReference type="EMBL" id="JAP67167.1"/>
    </source>
</evidence>
<protein>
    <submittedName>
        <fullName evidence="16">Putative cd73 ecto-5'-nucleotidase</fullName>
    </submittedName>
</protein>
<dbReference type="GO" id="GO:0000166">
    <property type="term" value="F:nucleotide binding"/>
    <property type="evidence" value="ECO:0007669"/>
    <property type="project" value="UniProtKB-KW"/>
</dbReference>
<dbReference type="EMBL" id="GEFH01001414">
    <property type="protein sequence ID" value="JAP67167.1"/>
    <property type="molecule type" value="mRNA"/>
</dbReference>
<evidence type="ECO:0000256" key="8">
    <source>
        <dbReference type="ARBA" id="ARBA00022729"/>
    </source>
</evidence>
<dbReference type="InterPro" id="IPR004843">
    <property type="entry name" value="Calcineurin-like_PHP"/>
</dbReference>
<evidence type="ECO:0000256" key="6">
    <source>
        <dbReference type="ARBA" id="ARBA00022656"/>
    </source>
</evidence>
<evidence type="ECO:0000256" key="1">
    <source>
        <dbReference type="ARBA" id="ARBA00000815"/>
    </source>
</evidence>
<feature type="domain" description="5'-Nucleotidase C-terminal" evidence="15">
    <location>
        <begin position="384"/>
        <end position="559"/>
    </location>
</feature>
<dbReference type="Pfam" id="PF00149">
    <property type="entry name" value="Metallophos"/>
    <property type="match status" value="1"/>
</dbReference>
<dbReference type="GO" id="GO:0008253">
    <property type="term" value="F:5'-nucleotidase activity"/>
    <property type="evidence" value="ECO:0007669"/>
    <property type="project" value="UniProtKB-EC"/>
</dbReference>
<comment type="catalytic activity">
    <reaction evidence="1">
        <text>a ribonucleoside 5'-phosphate + H2O = a ribonucleoside + phosphate</text>
        <dbReference type="Rhea" id="RHEA:12484"/>
        <dbReference type="ChEBI" id="CHEBI:15377"/>
        <dbReference type="ChEBI" id="CHEBI:18254"/>
        <dbReference type="ChEBI" id="CHEBI:43474"/>
        <dbReference type="ChEBI" id="CHEBI:58043"/>
        <dbReference type="EC" id="3.1.3.5"/>
    </reaction>
</comment>
<dbReference type="GO" id="GO:0090729">
    <property type="term" value="F:toxin activity"/>
    <property type="evidence" value="ECO:0007669"/>
    <property type="project" value="UniProtKB-KW"/>
</dbReference>
<keyword evidence="7" id="KW-0479">Metal-binding</keyword>
<name>A0A131XKS8_9ACAR</name>
<dbReference type="InterPro" id="IPR006146">
    <property type="entry name" value="5'-Nucleotdase_CS"/>
</dbReference>
<evidence type="ECO:0000259" key="14">
    <source>
        <dbReference type="Pfam" id="PF00149"/>
    </source>
</evidence>
<dbReference type="SUPFAM" id="SSF56300">
    <property type="entry name" value="Metallo-dependent phosphatases"/>
    <property type="match status" value="1"/>
</dbReference>
<evidence type="ECO:0000256" key="13">
    <source>
        <dbReference type="SAM" id="MobiDB-lite"/>
    </source>
</evidence>
<evidence type="ECO:0000259" key="15">
    <source>
        <dbReference type="Pfam" id="PF02872"/>
    </source>
</evidence>
<dbReference type="Gene3D" id="3.60.21.10">
    <property type="match status" value="1"/>
</dbReference>
<feature type="domain" description="Calcineurin-like phosphoesterase" evidence="14">
    <location>
        <begin position="67"/>
        <end position="289"/>
    </location>
</feature>
<dbReference type="PROSITE" id="PS00785">
    <property type="entry name" value="5_NUCLEOTIDASE_1"/>
    <property type="match status" value="1"/>
</dbReference>
<keyword evidence="5" id="KW-0964">Secreted</keyword>
<dbReference type="AlphaFoldDB" id="A0A131XKS8"/>
<reference evidence="16" key="1">
    <citation type="journal article" date="2017" name="Ticks Tick Borne Dis.">
        <title>An insight into the sialome of Hyalomma excavatum.</title>
        <authorList>
            <person name="Ribeiro J.M."/>
            <person name="Slovak M."/>
            <person name="Francischetti I.M."/>
        </authorList>
    </citation>
    <scope>NUCLEOTIDE SEQUENCE</scope>
    <source>
        <strain evidence="16">Samish</strain>
        <tissue evidence="16">Salivary glands</tissue>
    </source>
</reference>
<evidence type="ECO:0000256" key="7">
    <source>
        <dbReference type="ARBA" id="ARBA00022723"/>
    </source>
</evidence>
<dbReference type="Gene3D" id="3.90.780.10">
    <property type="entry name" value="5'-Nucleotidase, C-terminal domain"/>
    <property type="match status" value="1"/>
</dbReference>
<comment type="subcellular location">
    <subcellularLocation>
        <location evidence="2">Secreted</location>
    </subcellularLocation>
</comment>
<dbReference type="GO" id="GO:0005886">
    <property type="term" value="C:plasma membrane"/>
    <property type="evidence" value="ECO:0007669"/>
    <property type="project" value="TreeGrafter"/>
</dbReference>